<protein>
    <submittedName>
        <fullName evidence="7">Alpha-ketoglutarate-dependent 2,4-dichlorophenoxyacetate dioxygenase</fullName>
        <ecNumber evidence="7">1.14.11.-</ecNumber>
    </submittedName>
</protein>
<evidence type="ECO:0000256" key="1">
    <source>
        <dbReference type="ARBA" id="ARBA00005896"/>
    </source>
</evidence>
<dbReference type="EC" id="1.14.11.-" evidence="7"/>
<evidence type="ECO:0000256" key="2">
    <source>
        <dbReference type="ARBA" id="ARBA00022723"/>
    </source>
</evidence>
<dbReference type="SUPFAM" id="SSF51197">
    <property type="entry name" value="Clavaminate synthase-like"/>
    <property type="match status" value="1"/>
</dbReference>
<sequence length="296" mass="33748">MTGLKTSPLTQTFGVEVHDLQLANISQDHLFPELRSLFEEHSALLFRNQQIDDARHMAIAQLFGAIEDRNADERPADEPFSVPEVSNIRQDGSVTDQMDQHTLHLKSNMLWHSDSTFMPVPALTNILIGRVIPSTGGATQLASTRAAWADMPEMLKAKIRDRGIWHHYAVSRAKISETLAKLPMFHKWPAQHWRAVLRNPINKKESLYLASHAYAVDGYNELESEKLLEELIGFCTQKDYVYSHDWQAGDVLIWDQRAVLHRGTPWPYDEPRKLSSICVSIGPEDGLHEMRLVEDH</sequence>
<keyword evidence="3 7" id="KW-0223">Dioxygenase</keyword>
<comment type="similarity">
    <text evidence="1">Belongs to the TfdA dioxygenase family.</text>
</comment>
<keyword evidence="8" id="KW-1185">Reference proteome</keyword>
<evidence type="ECO:0000256" key="5">
    <source>
        <dbReference type="ARBA" id="ARBA00023004"/>
    </source>
</evidence>
<dbReference type="GeneID" id="83882110"/>
<proteinExistence type="inferred from homology"/>
<name>A0A0P1IDP2_9RHOB</name>
<evidence type="ECO:0000313" key="7">
    <source>
        <dbReference type="EMBL" id="CUK07487.1"/>
    </source>
</evidence>
<dbReference type="EMBL" id="CYTW01000004">
    <property type="protein sequence ID" value="CUK07487.1"/>
    <property type="molecule type" value="Genomic_DNA"/>
</dbReference>
<dbReference type="InterPro" id="IPR042098">
    <property type="entry name" value="TauD-like_sf"/>
</dbReference>
<keyword evidence="4 7" id="KW-0560">Oxidoreductase</keyword>
<evidence type="ECO:0000256" key="3">
    <source>
        <dbReference type="ARBA" id="ARBA00022964"/>
    </source>
</evidence>
<feature type="domain" description="TauD/TfdA-like" evidence="6">
    <location>
        <begin position="6"/>
        <end position="275"/>
    </location>
</feature>
<accession>A0A0P1IDP2</accession>
<dbReference type="GO" id="GO:0016706">
    <property type="term" value="F:2-oxoglutarate-dependent dioxygenase activity"/>
    <property type="evidence" value="ECO:0007669"/>
    <property type="project" value="UniProtKB-ARBA"/>
</dbReference>
<dbReference type="Pfam" id="PF02668">
    <property type="entry name" value="TauD"/>
    <property type="match status" value="1"/>
</dbReference>
<dbReference type="PANTHER" id="PTHR43779:SF3">
    <property type="entry name" value="(3R)-3-[(CARBOXYMETHYL)AMINO]FATTY ACID OXYGENASE_DECARBOXYLASE"/>
    <property type="match status" value="1"/>
</dbReference>
<evidence type="ECO:0000259" key="6">
    <source>
        <dbReference type="Pfam" id="PF02668"/>
    </source>
</evidence>
<reference evidence="8" key="1">
    <citation type="submission" date="2015-09" db="EMBL/GenBank/DDBJ databases">
        <authorList>
            <person name="Rodrigo-Torres Lidia"/>
            <person name="Arahal R.David."/>
        </authorList>
    </citation>
    <scope>NUCLEOTIDE SEQUENCE [LARGE SCALE GENOMIC DNA]</scope>
    <source>
        <strain evidence="8">CECT 7735</strain>
    </source>
</reference>
<gene>
    <name evidence="7" type="primary">tfdA</name>
    <name evidence="7" type="ORF">PH7735_03121</name>
</gene>
<organism evidence="7 8">
    <name type="scientific">Shimia thalassica</name>
    <dbReference type="NCBI Taxonomy" id="1715693"/>
    <lineage>
        <taxon>Bacteria</taxon>
        <taxon>Pseudomonadati</taxon>
        <taxon>Pseudomonadota</taxon>
        <taxon>Alphaproteobacteria</taxon>
        <taxon>Rhodobacterales</taxon>
        <taxon>Roseobacteraceae</taxon>
    </lineage>
</organism>
<dbReference type="InterPro" id="IPR003819">
    <property type="entry name" value="TauD/TfdA-like"/>
</dbReference>
<evidence type="ECO:0000313" key="8">
    <source>
        <dbReference type="Proteomes" id="UP000051870"/>
    </source>
</evidence>
<dbReference type="InterPro" id="IPR051178">
    <property type="entry name" value="TfdA_dioxygenase"/>
</dbReference>
<dbReference type="Proteomes" id="UP000051870">
    <property type="component" value="Unassembled WGS sequence"/>
</dbReference>
<evidence type="ECO:0000256" key="4">
    <source>
        <dbReference type="ARBA" id="ARBA00023002"/>
    </source>
</evidence>
<keyword evidence="5" id="KW-0408">Iron</keyword>
<dbReference type="RefSeq" id="WP_058312300.1">
    <property type="nucleotide sequence ID" value="NZ_CYTW01000004.1"/>
</dbReference>
<dbReference type="GO" id="GO:0046872">
    <property type="term" value="F:metal ion binding"/>
    <property type="evidence" value="ECO:0007669"/>
    <property type="project" value="UniProtKB-KW"/>
</dbReference>
<dbReference type="Gene3D" id="3.60.130.10">
    <property type="entry name" value="Clavaminate synthase-like"/>
    <property type="match status" value="1"/>
</dbReference>
<dbReference type="AlphaFoldDB" id="A0A0P1IDP2"/>
<keyword evidence="2" id="KW-0479">Metal-binding</keyword>
<dbReference type="STRING" id="1715693.PH7735_03121"/>
<dbReference type="PANTHER" id="PTHR43779">
    <property type="entry name" value="DIOXYGENASE RV0097-RELATED"/>
    <property type="match status" value="1"/>
</dbReference>